<feature type="region of interest" description="Disordered" evidence="1">
    <location>
        <begin position="1"/>
        <end position="54"/>
    </location>
</feature>
<keyword evidence="3" id="KW-1185">Reference proteome</keyword>
<reference evidence="2" key="1">
    <citation type="submission" date="2021-01" db="UniProtKB">
        <authorList>
            <consortium name="EnsemblPlants"/>
        </authorList>
    </citation>
    <scope>IDENTIFICATION</scope>
</reference>
<evidence type="ECO:0000256" key="1">
    <source>
        <dbReference type="SAM" id="MobiDB-lite"/>
    </source>
</evidence>
<feature type="compositionally biased region" description="Polar residues" evidence="1">
    <location>
        <begin position="1"/>
        <end position="15"/>
    </location>
</feature>
<accession>A0A7N0T368</accession>
<name>A0A7N0T368_KALFE</name>
<dbReference type="Gramene" id="Kaladp0020s0035.1.v1.1">
    <property type="protein sequence ID" value="Kaladp0020s0035.1.v1.1"/>
    <property type="gene ID" value="Kaladp0020s0035.v1.1"/>
</dbReference>
<proteinExistence type="predicted"/>
<dbReference type="AlphaFoldDB" id="A0A7N0T368"/>
<organism evidence="2 3">
    <name type="scientific">Kalanchoe fedtschenkoi</name>
    <name type="common">Lavender scallops</name>
    <name type="synonym">South American air plant</name>
    <dbReference type="NCBI Taxonomy" id="63787"/>
    <lineage>
        <taxon>Eukaryota</taxon>
        <taxon>Viridiplantae</taxon>
        <taxon>Streptophyta</taxon>
        <taxon>Embryophyta</taxon>
        <taxon>Tracheophyta</taxon>
        <taxon>Spermatophyta</taxon>
        <taxon>Magnoliopsida</taxon>
        <taxon>eudicotyledons</taxon>
        <taxon>Gunneridae</taxon>
        <taxon>Pentapetalae</taxon>
        <taxon>Saxifragales</taxon>
        <taxon>Crassulaceae</taxon>
        <taxon>Kalanchoe</taxon>
    </lineage>
</organism>
<dbReference type="EnsemblPlants" id="Kaladp0020s0035.1.v1.1">
    <property type="protein sequence ID" value="Kaladp0020s0035.1.v1.1"/>
    <property type="gene ID" value="Kaladp0020s0035.v1.1"/>
</dbReference>
<dbReference type="Pfam" id="PF15306">
    <property type="entry name" value="LIN37"/>
    <property type="match status" value="1"/>
</dbReference>
<dbReference type="PANTHER" id="PTHR37173:SF1">
    <property type="entry name" value="PROLINE-RICH FAMILY PROTEIN"/>
    <property type="match status" value="1"/>
</dbReference>
<feature type="region of interest" description="Disordered" evidence="1">
    <location>
        <begin position="94"/>
        <end position="119"/>
    </location>
</feature>
<dbReference type="GO" id="GO:0017053">
    <property type="term" value="C:transcription repressor complex"/>
    <property type="evidence" value="ECO:0007669"/>
    <property type="project" value="InterPro"/>
</dbReference>
<feature type="compositionally biased region" description="Low complexity" evidence="1">
    <location>
        <begin position="16"/>
        <end position="35"/>
    </location>
</feature>
<evidence type="ECO:0000313" key="3">
    <source>
        <dbReference type="Proteomes" id="UP000594263"/>
    </source>
</evidence>
<protein>
    <submittedName>
        <fullName evidence="2">Uncharacterized protein</fullName>
    </submittedName>
</protein>
<evidence type="ECO:0000313" key="2">
    <source>
        <dbReference type="EnsemblPlants" id="Kaladp0020s0035.1.v1.1"/>
    </source>
</evidence>
<sequence length="332" mass="36514">MIPSTTASGGTNQAAPSTSQPLTQQLLPSLSSQPTANSAASAPPLKKPSSTHSTLRLATDHHWYNKQLAAQTASLNPPNPNLTSQLQLLPNQQTPQGLIYPHGTSSRGFTPNHQLRTDGDRSVGAAAYSLQQLARPDVLTNNQMHLLKNTYFNPSHPGLVGPPTTLPGFPVTSYPKVAFSMAAASERNGIREARSKDEALTMILNRKVRVSEGSSLYALCRSWLKNGCHDQIQPKHSTRYSFLPRPLPSPAQTPTQKSNETTDIEEDDKEDEKSVEQLSSEDLLKKHIKRAKRVRSRLHEERLQRITRYKARLATLLPSPVEAMRDETPAGS</sequence>
<dbReference type="PANTHER" id="PTHR37173">
    <property type="entry name" value="HYDROXYPROLINE-RICH GLYCOPROTEIN FAMILY PROTEIN"/>
    <property type="match status" value="1"/>
</dbReference>
<dbReference type="Proteomes" id="UP000594263">
    <property type="component" value="Unplaced"/>
</dbReference>
<dbReference type="InterPro" id="IPR028226">
    <property type="entry name" value="LIN37"/>
</dbReference>
<feature type="compositionally biased region" description="Polar residues" evidence="1">
    <location>
        <begin position="103"/>
        <end position="114"/>
    </location>
</feature>
<feature type="region of interest" description="Disordered" evidence="1">
    <location>
        <begin position="239"/>
        <end position="282"/>
    </location>
</feature>